<dbReference type="Proteomes" id="UP000789941">
    <property type="component" value="Unassembled WGS sequence"/>
</dbReference>
<accession>A0A5E4LSV7</accession>
<protein>
    <submittedName>
        <fullName evidence="1">Uncharacterized protein</fullName>
    </submittedName>
</protein>
<dbReference type="AlphaFoldDB" id="A0A5E4LSV7"/>
<organism evidence="1 2">
    <name type="scientific">Candidatus Bilamarchaeum dharawalense</name>
    <dbReference type="NCBI Taxonomy" id="2885759"/>
    <lineage>
        <taxon>Archaea</taxon>
        <taxon>Candidatus Micrarchaeota</taxon>
        <taxon>Candidatus Micrarchaeia</taxon>
        <taxon>Candidatus Anstonellales</taxon>
        <taxon>Candidatus Bilamarchaeaceae</taxon>
        <taxon>Candidatus Bilamarchaeum</taxon>
    </lineage>
</organism>
<dbReference type="EMBL" id="CABMJJ010000009">
    <property type="protein sequence ID" value="VVC04153.1"/>
    <property type="molecule type" value="Genomic_DNA"/>
</dbReference>
<name>A0A5E4LSV7_9ARCH</name>
<evidence type="ECO:0000313" key="2">
    <source>
        <dbReference type="Proteomes" id="UP000789941"/>
    </source>
</evidence>
<evidence type="ECO:0000313" key="1">
    <source>
        <dbReference type="EMBL" id="VVC04153.1"/>
    </source>
</evidence>
<sequence length="82" mass="9067">MILFFVKVISLQIDDAKMVARESERVHSAESITLAVDMALNAGLDANVSEFFSVEQNKLHINYEGKLIEVGGVFANNDKEPV</sequence>
<gene>
    <name evidence="1" type="ORF">LFW2832_00769</name>
</gene>
<proteinExistence type="predicted"/>
<comment type="caution">
    <text evidence="1">The sequence shown here is derived from an EMBL/GenBank/DDBJ whole genome shotgun (WGS) entry which is preliminary data.</text>
</comment>
<reference evidence="1 2" key="1">
    <citation type="submission" date="2019-08" db="EMBL/GenBank/DDBJ databases">
        <authorList>
            <person name="Vazquez-Campos X."/>
        </authorList>
    </citation>
    <scope>NUCLEOTIDE SEQUENCE [LARGE SCALE GENOMIC DNA]</scope>
    <source>
        <strain evidence="1">LFW-283_2</strain>
    </source>
</reference>